<dbReference type="InterPro" id="IPR002885">
    <property type="entry name" value="PPR_rpt"/>
</dbReference>
<dbReference type="GO" id="GO:0009451">
    <property type="term" value="P:RNA modification"/>
    <property type="evidence" value="ECO:0007669"/>
    <property type="project" value="InterPro"/>
</dbReference>
<dbReference type="FunFam" id="1.25.40.10:FF:000396">
    <property type="entry name" value="Pentatricopeptide repeat-containing protein At2g36730"/>
    <property type="match status" value="1"/>
</dbReference>
<dbReference type="FunFam" id="1.25.40.10:FF:000073">
    <property type="entry name" value="Pentatricopeptide repeat-containing protein chloroplastic"/>
    <property type="match status" value="1"/>
</dbReference>
<dbReference type="Pfam" id="PF20431">
    <property type="entry name" value="E_motif"/>
    <property type="match status" value="1"/>
</dbReference>
<organism evidence="3 4">
    <name type="scientific">Sphenostylis stenocarpa</name>
    <dbReference type="NCBI Taxonomy" id="92480"/>
    <lineage>
        <taxon>Eukaryota</taxon>
        <taxon>Viridiplantae</taxon>
        <taxon>Streptophyta</taxon>
        <taxon>Embryophyta</taxon>
        <taxon>Tracheophyta</taxon>
        <taxon>Spermatophyta</taxon>
        <taxon>Magnoliopsida</taxon>
        <taxon>eudicotyledons</taxon>
        <taxon>Gunneridae</taxon>
        <taxon>Pentapetalae</taxon>
        <taxon>rosids</taxon>
        <taxon>fabids</taxon>
        <taxon>Fabales</taxon>
        <taxon>Fabaceae</taxon>
        <taxon>Papilionoideae</taxon>
        <taxon>50 kb inversion clade</taxon>
        <taxon>NPAAA clade</taxon>
        <taxon>indigoferoid/millettioid clade</taxon>
        <taxon>Phaseoleae</taxon>
        <taxon>Sphenostylis</taxon>
    </lineage>
</organism>
<evidence type="ECO:0000313" key="3">
    <source>
        <dbReference type="EMBL" id="CAJ1955495.1"/>
    </source>
</evidence>
<dbReference type="NCBIfam" id="TIGR00756">
    <property type="entry name" value="PPR"/>
    <property type="match status" value="5"/>
</dbReference>
<dbReference type="EMBL" id="OY731402">
    <property type="protein sequence ID" value="CAJ1955495.1"/>
    <property type="molecule type" value="Genomic_DNA"/>
</dbReference>
<dbReference type="InterPro" id="IPR046848">
    <property type="entry name" value="E_motif"/>
</dbReference>
<name>A0AA86VYQ2_9FABA</name>
<evidence type="ECO:0000313" key="4">
    <source>
        <dbReference type="Proteomes" id="UP001189624"/>
    </source>
</evidence>
<accession>A0AA86VYQ2</accession>
<dbReference type="PANTHER" id="PTHR47926:SF471">
    <property type="entry name" value="DYW DOMAIN-CONTAINING PROTEIN"/>
    <property type="match status" value="1"/>
</dbReference>
<gene>
    <name evidence="3" type="ORF">AYBTSS11_LOCUS16156</name>
</gene>
<dbReference type="GO" id="GO:0003729">
    <property type="term" value="F:mRNA binding"/>
    <property type="evidence" value="ECO:0007669"/>
    <property type="project" value="UniProtKB-ARBA"/>
</dbReference>
<feature type="repeat" description="PPR" evidence="2">
    <location>
        <begin position="310"/>
        <end position="345"/>
    </location>
</feature>
<sequence length="491" mass="54821">MQNFCGKPFEIHFFRNHSKSASTYGALESLSTMNGSMVKPRKHVLCTALSSCAKTLNWHLGIQIHAYMIRSGFEDNLFLCSALVDFYAKCFAIVDAKKVFSGIKIHDQVSWTSLITGFSINGHGREAFLLFKEMLCTQIKPNCNTFASVISACVGQNGAHEHCLTLHTHIIKRGCDTNNFVVSSLIDCYANLGQIDDAVLLFVETNEKDIVVYNSMISGYSKNLYSEDALKLFVEMTGENVVPTNHTLCTILNACSSLALLLQGRQVHCVVIKMGSERSVFVASALIDMYSKGGDIDEAQCVLHQTSEKNNVLWTSMIMGYAQCGRGSEALELFDCLLTKQELIPDHICFTAILTACNHAGFLDKGVEYFNKMTTNYGLSPDMDQYACLIDLYARKGNLSKARELMQEMPYDPNYVIWSSFLSSCKIYGDVELGREAADQLIKMEPCNGAPYLTMAHVYARKGLWNEVAEIRRLMQQRRVRKSAVSYICSG</sequence>
<dbReference type="Pfam" id="PF13041">
    <property type="entry name" value="PPR_2"/>
    <property type="match status" value="2"/>
</dbReference>
<keyword evidence="4" id="KW-1185">Reference proteome</keyword>
<dbReference type="Proteomes" id="UP001189624">
    <property type="component" value="Chromosome 5"/>
</dbReference>
<evidence type="ECO:0000256" key="1">
    <source>
        <dbReference type="ARBA" id="ARBA00022737"/>
    </source>
</evidence>
<evidence type="ECO:0000256" key="2">
    <source>
        <dbReference type="PROSITE-ProRule" id="PRU00708"/>
    </source>
</evidence>
<feature type="repeat" description="PPR" evidence="2">
    <location>
        <begin position="209"/>
        <end position="243"/>
    </location>
</feature>
<dbReference type="Gene3D" id="1.25.40.10">
    <property type="entry name" value="Tetratricopeptide repeat domain"/>
    <property type="match status" value="4"/>
</dbReference>
<dbReference type="FunFam" id="1.25.40.10:FF:000090">
    <property type="entry name" value="Pentatricopeptide repeat-containing protein, chloroplastic"/>
    <property type="match status" value="1"/>
</dbReference>
<dbReference type="Pfam" id="PF12854">
    <property type="entry name" value="PPR_1"/>
    <property type="match status" value="1"/>
</dbReference>
<reference evidence="3" key="1">
    <citation type="submission" date="2023-10" db="EMBL/GenBank/DDBJ databases">
        <authorList>
            <person name="Domelevo Entfellner J.-B."/>
        </authorList>
    </citation>
    <scope>NUCLEOTIDE SEQUENCE</scope>
</reference>
<dbReference type="SUPFAM" id="SSF48452">
    <property type="entry name" value="TPR-like"/>
    <property type="match status" value="1"/>
</dbReference>
<dbReference type="Pfam" id="PF01535">
    <property type="entry name" value="PPR"/>
    <property type="match status" value="4"/>
</dbReference>
<dbReference type="InterPro" id="IPR046960">
    <property type="entry name" value="PPR_At4g14850-like_plant"/>
</dbReference>
<protein>
    <recommendedName>
        <fullName evidence="5">Pentatricopeptide repeat-containing protein</fullName>
    </recommendedName>
</protein>
<dbReference type="PANTHER" id="PTHR47926">
    <property type="entry name" value="PENTATRICOPEPTIDE REPEAT-CONTAINING PROTEIN"/>
    <property type="match status" value="1"/>
</dbReference>
<keyword evidence="1" id="KW-0677">Repeat</keyword>
<dbReference type="Gramene" id="rna-AYBTSS11_LOCUS16156">
    <property type="protein sequence ID" value="CAJ1955495.1"/>
    <property type="gene ID" value="gene-AYBTSS11_LOCUS16156"/>
</dbReference>
<dbReference type="InterPro" id="IPR011990">
    <property type="entry name" value="TPR-like_helical_dom_sf"/>
</dbReference>
<dbReference type="AlphaFoldDB" id="A0AA86VYQ2"/>
<evidence type="ECO:0008006" key="5">
    <source>
        <dbReference type="Google" id="ProtNLM"/>
    </source>
</evidence>
<proteinExistence type="predicted"/>
<feature type="repeat" description="PPR" evidence="2">
    <location>
        <begin position="107"/>
        <end position="141"/>
    </location>
</feature>
<dbReference type="PROSITE" id="PS51375">
    <property type="entry name" value="PPR"/>
    <property type="match status" value="3"/>
</dbReference>